<dbReference type="EMBL" id="QMIF01000004">
    <property type="protein sequence ID" value="TVM34635.1"/>
    <property type="molecule type" value="Genomic_DNA"/>
</dbReference>
<organism evidence="2 3">
    <name type="scientific">Oceanidesulfovibrio marinus</name>
    <dbReference type="NCBI Taxonomy" id="370038"/>
    <lineage>
        <taxon>Bacteria</taxon>
        <taxon>Pseudomonadati</taxon>
        <taxon>Thermodesulfobacteriota</taxon>
        <taxon>Desulfovibrionia</taxon>
        <taxon>Desulfovibrionales</taxon>
        <taxon>Desulfovibrionaceae</taxon>
        <taxon>Oceanidesulfovibrio</taxon>
    </lineage>
</organism>
<dbReference type="InterPro" id="IPR029058">
    <property type="entry name" value="AB_hydrolase_fold"/>
</dbReference>
<proteinExistence type="predicted"/>
<keyword evidence="2" id="KW-0378">Hydrolase</keyword>
<dbReference type="InterPro" id="IPR000073">
    <property type="entry name" value="AB_hydrolase_1"/>
</dbReference>
<dbReference type="Gene3D" id="3.40.50.1820">
    <property type="entry name" value="alpha/beta hydrolase"/>
    <property type="match status" value="1"/>
</dbReference>
<dbReference type="SUPFAM" id="SSF53474">
    <property type="entry name" value="alpha/beta-Hydrolases"/>
    <property type="match status" value="1"/>
</dbReference>
<dbReference type="Proteomes" id="UP000434052">
    <property type="component" value="Unassembled WGS sequence"/>
</dbReference>
<dbReference type="RefSeq" id="WP_144304955.1">
    <property type="nucleotide sequence ID" value="NZ_QMIF01000004.1"/>
</dbReference>
<dbReference type="GO" id="GO:0016787">
    <property type="term" value="F:hydrolase activity"/>
    <property type="evidence" value="ECO:0007669"/>
    <property type="project" value="UniProtKB-KW"/>
</dbReference>
<dbReference type="OrthoDB" id="5451115at2"/>
<protein>
    <submittedName>
        <fullName evidence="2">Alpha/beta hydrolase</fullName>
    </submittedName>
</protein>
<evidence type="ECO:0000313" key="2">
    <source>
        <dbReference type="EMBL" id="TVM34635.1"/>
    </source>
</evidence>
<reference evidence="2 3" key="1">
    <citation type="submission" date="2018-06" db="EMBL/GenBank/DDBJ databases">
        <title>Complete genome of Desulfovibrio marinus P48SEP.</title>
        <authorList>
            <person name="Crispim J.S."/>
            <person name="Vidigal P.M.P."/>
            <person name="Silva L.C.F."/>
            <person name="Araujo L.C."/>
            <person name="Laguardia C.N."/>
            <person name="Dias R.S."/>
            <person name="Sousa M.P."/>
            <person name="Paula S.O."/>
            <person name="Silva C."/>
        </authorList>
    </citation>
    <scope>NUCLEOTIDE SEQUENCE [LARGE SCALE GENOMIC DNA]</scope>
    <source>
        <strain evidence="2 3">P48SEP</strain>
    </source>
</reference>
<accession>A0A6P1ZL48</accession>
<gene>
    <name evidence="2" type="ORF">DQK91_08670</name>
</gene>
<dbReference type="Pfam" id="PF00561">
    <property type="entry name" value="Abhydrolase_1"/>
    <property type="match status" value="1"/>
</dbReference>
<dbReference type="AlphaFoldDB" id="A0A6P1ZL48"/>
<name>A0A6P1ZL48_9BACT</name>
<sequence>MLFAAAGLALVLAGCGARWERSLSDARRFAADRGFTQVRFDAGDYLITGFHSQGRGDDLVVYIQGDGRPYLSRATVSPNPTPDFPVALALAVQDPAPNVLYLGRPCQFTGPEQPDSWRECAPVDWTLGRYGPQMISAMSRALDQALRRFGARRLHLVGHSGGGAMAALLAASRNDVASLITVAADLDHQAWTRHHGVTPLADSLNPVDAAPALRAIPQIHFCGEQDAIVPPATTAAFFHALGNAPCLQIVNVSGMGHGRDWIGPWRTLLGHRSALACFPDPARIRIFPE</sequence>
<evidence type="ECO:0000313" key="3">
    <source>
        <dbReference type="Proteomes" id="UP000434052"/>
    </source>
</evidence>
<feature type="domain" description="AB hydrolase-1" evidence="1">
    <location>
        <begin position="137"/>
        <end position="191"/>
    </location>
</feature>
<evidence type="ECO:0000259" key="1">
    <source>
        <dbReference type="Pfam" id="PF00561"/>
    </source>
</evidence>
<comment type="caution">
    <text evidence="2">The sequence shown here is derived from an EMBL/GenBank/DDBJ whole genome shotgun (WGS) entry which is preliminary data.</text>
</comment>